<keyword evidence="4" id="KW-0963">Cytoplasm</keyword>
<comment type="subcellular location">
    <subcellularLocation>
        <location evidence="1">Cytoplasm</location>
        <location evidence="1">P-body</location>
    </subcellularLocation>
</comment>
<dbReference type="Gene3D" id="2.30.30.100">
    <property type="match status" value="1"/>
</dbReference>
<accession>A0A1W4X681</accession>
<dbReference type="InterPro" id="IPR019050">
    <property type="entry name" value="FDF_dom"/>
</dbReference>
<dbReference type="SMART" id="SM01199">
    <property type="entry name" value="FDF"/>
    <property type="match status" value="1"/>
</dbReference>
<proteinExistence type="inferred from homology"/>
<dbReference type="GO" id="GO:0033962">
    <property type="term" value="P:P-body assembly"/>
    <property type="evidence" value="ECO:0007669"/>
    <property type="project" value="TreeGrafter"/>
</dbReference>
<dbReference type="FunCoup" id="A0A1W4X681">
    <property type="interactions" value="1328"/>
</dbReference>
<evidence type="ECO:0000256" key="4">
    <source>
        <dbReference type="ARBA" id="ARBA00022490"/>
    </source>
</evidence>
<dbReference type="GO" id="GO:0000932">
    <property type="term" value="C:P-body"/>
    <property type="evidence" value="ECO:0007669"/>
    <property type="project" value="UniProtKB-SubCell"/>
</dbReference>
<dbReference type="InterPro" id="IPR004443">
    <property type="entry name" value="YjeF_N_dom"/>
</dbReference>
<dbReference type="PANTHER" id="PTHR13612">
    <property type="entry name" value="ENHANCER OF MRNA-DECAPPING PROTEIN 3"/>
    <property type="match status" value="1"/>
</dbReference>
<dbReference type="GeneID" id="108738762"/>
<evidence type="ECO:0000256" key="1">
    <source>
        <dbReference type="ARBA" id="ARBA00004201"/>
    </source>
</evidence>
<evidence type="ECO:0000256" key="3">
    <source>
        <dbReference type="ARBA" id="ARBA00015797"/>
    </source>
</evidence>
<keyword evidence="7" id="KW-1185">Reference proteome</keyword>
<dbReference type="InterPro" id="IPR025762">
    <property type="entry name" value="DFDF"/>
</dbReference>
<dbReference type="SUPFAM" id="SSF64153">
    <property type="entry name" value="YjeF N-terminal domain-like"/>
    <property type="match status" value="1"/>
</dbReference>
<feature type="domain" description="DFDF" evidence="6">
    <location>
        <begin position="146"/>
        <end position="182"/>
    </location>
</feature>
<dbReference type="PROSITE" id="PS51512">
    <property type="entry name" value="DFDF"/>
    <property type="match status" value="1"/>
</dbReference>
<protein>
    <recommendedName>
        <fullName evidence="3">Enhancer of mRNA-decapping protein 3</fullName>
    </recommendedName>
</protein>
<evidence type="ECO:0000259" key="6">
    <source>
        <dbReference type="PROSITE" id="PS51512"/>
    </source>
</evidence>
<evidence type="ECO:0000313" key="8">
    <source>
        <dbReference type="RefSeq" id="XP_018327835.1"/>
    </source>
</evidence>
<dbReference type="STRING" id="224129.A0A1W4X681"/>
<dbReference type="PROSITE" id="PS51385">
    <property type="entry name" value="YJEF_N"/>
    <property type="match status" value="1"/>
</dbReference>
<dbReference type="SMART" id="SM01271">
    <property type="entry name" value="LSM14"/>
    <property type="match status" value="1"/>
</dbReference>
<dbReference type="PANTHER" id="PTHR13612:SF0">
    <property type="entry name" value="ENHANCER OF MRNA-DECAPPING PROTEIN 3"/>
    <property type="match status" value="1"/>
</dbReference>
<organism evidence="7 8">
    <name type="scientific">Agrilus planipennis</name>
    <name type="common">Emerald ash borer</name>
    <name type="synonym">Agrilus marcopoli</name>
    <dbReference type="NCBI Taxonomy" id="224129"/>
    <lineage>
        <taxon>Eukaryota</taxon>
        <taxon>Metazoa</taxon>
        <taxon>Ecdysozoa</taxon>
        <taxon>Arthropoda</taxon>
        <taxon>Hexapoda</taxon>
        <taxon>Insecta</taxon>
        <taxon>Pterygota</taxon>
        <taxon>Neoptera</taxon>
        <taxon>Endopterygota</taxon>
        <taxon>Coleoptera</taxon>
        <taxon>Polyphaga</taxon>
        <taxon>Elateriformia</taxon>
        <taxon>Buprestoidea</taxon>
        <taxon>Buprestidae</taxon>
        <taxon>Agrilinae</taxon>
        <taxon>Agrilus</taxon>
    </lineage>
</organism>
<name>A0A1W4X681_AGRPL</name>
<dbReference type="Pfam" id="PF09532">
    <property type="entry name" value="FDF"/>
    <property type="match status" value="1"/>
</dbReference>
<dbReference type="GO" id="GO:0031087">
    <property type="term" value="P:deadenylation-independent decapping of nuclear-transcribed mRNA"/>
    <property type="evidence" value="ECO:0007669"/>
    <property type="project" value="TreeGrafter"/>
</dbReference>
<dbReference type="Proteomes" id="UP000192223">
    <property type="component" value="Unplaced"/>
</dbReference>
<dbReference type="RefSeq" id="XP_018327835.1">
    <property type="nucleotide sequence ID" value="XM_018472333.2"/>
</dbReference>
<dbReference type="OrthoDB" id="10030313at2759"/>
<evidence type="ECO:0000259" key="5">
    <source>
        <dbReference type="PROSITE" id="PS51385"/>
    </source>
</evidence>
<dbReference type="InterPro" id="IPR025609">
    <property type="entry name" value="Lsm14-like_N"/>
</dbReference>
<dbReference type="GO" id="GO:0003729">
    <property type="term" value="F:mRNA binding"/>
    <property type="evidence" value="ECO:0007669"/>
    <property type="project" value="TreeGrafter"/>
</dbReference>
<dbReference type="Gene3D" id="3.40.50.10260">
    <property type="entry name" value="YjeF N-terminal domain"/>
    <property type="match status" value="1"/>
</dbReference>
<reference evidence="8" key="1">
    <citation type="submission" date="2025-08" db="UniProtKB">
        <authorList>
            <consortium name="RefSeq"/>
        </authorList>
    </citation>
    <scope>IDENTIFICATION</scope>
    <source>
        <tissue evidence="8">Entire body</tissue>
    </source>
</reference>
<dbReference type="InterPro" id="IPR036652">
    <property type="entry name" value="YjeF_N_dom_sf"/>
</dbReference>
<dbReference type="InParanoid" id="A0A1W4X681"/>
<dbReference type="AlphaFoldDB" id="A0A1W4X681"/>
<evidence type="ECO:0000313" key="7">
    <source>
        <dbReference type="Proteomes" id="UP000192223"/>
    </source>
</evidence>
<dbReference type="KEGG" id="apln:108738762"/>
<dbReference type="FunFam" id="3.40.50.10260:FF:000009">
    <property type="entry name" value="AGAP003131-PA"/>
    <property type="match status" value="1"/>
</dbReference>
<evidence type="ECO:0000256" key="2">
    <source>
        <dbReference type="ARBA" id="ARBA00006610"/>
    </source>
</evidence>
<dbReference type="Pfam" id="PF03853">
    <property type="entry name" value="YjeF_N"/>
    <property type="match status" value="1"/>
</dbReference>
<feature type="domain" description="YjeF N-terminal" evidence="5">
    <location>
        <begin position="238"/>
        <end position="431"/>
    </location>
</feature>
<dbReference type="CTD" id="80153"/>
<sequence>MAQWIGCMVSIESVKGTYQGEIVAATGSEITVTKAFCDGIPCDLPAVTIRAEEISDLKLIEKQESPAGRSTVVVAKPVPKRIGRSTSESSSVTKLNTNINNLKSRPIDIDTRNNSQDSQYYKNFTPNKKDKTKGKWNKGWKDEACFGSPLDSTINKDFDFEKNLALFDKQAIWDEINSQKPDVVKQTDQNRKQSKYRHDENILATLPTAFRQITVPKHEFFEFVTDDGLIIPSISRSLRNKLWTVADRVGLTAERRIELMGRAATEMALQLLGGGHRLNPHNSHQFPTVIILCGPHEQGAFGANAARQLATHGVNTVLYTTVADSPKTKQEIDLYRLTNNKTVSNVSLLPNYADLIIVALCQDCDSPMVYDTLADWTNRNRAPVLALDPPSVGTPGILTKFSLVPVLPFAHSPENGKVYLCNLGFPVEIFNEVGIKYMSPFGSKFFIALHPKEEEC</sequence>
<gene>
    <name evidence="8" type="primary">LOC108738762</name>
</gene>
<comment type="similarity">
    <text evidence="2">Belongs to the EDC3 family.</text>
</comment>